<dbReference type="EMBL" id="HBHK01010126">
    <property type="protein sequence ID" value="CAD9678890.1"/>
    <property type="molecule type" value="Transcribed_RNA"/>
</dbReference>
<feature type="domain" description="O-acyltransferase WSD1 C-terminal" evidence="2">
    <location>
        <begin position="310"/>
        <end position="447"/>
    </location>
</feature>
<name>A0A7S2WBT8_9STRA</name>
<dbReference type="PANTHER" id="PTHR31650">
    <property type="entry name" value="O-ACYLTRANSFERASE (WSD1-LIKE) FAMILY PROTEIN"/>
    <property type="match status" value="1"/>
</dbReference>
<dbReference type="GO" id="GO:0008374">
    <property type="term" value="F:O-acyltransferase activity"/>
    <property type="evidence" value="ECO:0007669"/>
    <property type="project" value="InterPro"/>
</dbReference>
<reference evidence="3" key="1">
    <citation type="submission" date="2021-01" db="EMBL/GenBank/DDBJ databases">
        <authorList>
            <person name="Corre E."/>
            <person name="Pelletier E."/>
            <person name="Niang G."/>
            <person name="Scheremetjew M."/>
            <person name="Finn R."/>
            <person name="Kale V."/>
            <person name="Holt S."/>
            <person name="Cochrane G."/>
            <person name="Meng A."/>
            <person name="Brown T."/>
            <person name="Cohen L."/>
        </authorList>
    </citation>
    <scope>NUCLEOTIDE SEQUENCE</scope>
    <source>
        <strain evidence="3">NY070348D</strain>
    </source>
</reference>
<dbReference type="AlphaFoldDB" id="A0A7S2WBT8"/>
<accession>A0A7S2WBT8</accession>
<protein>
    <recommendedName>
        <fullName evidence="2">O-acyltransferase WSD1 C-terminal domain-containing protein</fullName>
    </recommendedName>
</protein>
<dbReference type="GO" id="GO:0019432">
    <property type="term" value="P:triglyceride biosynthetic process"/>
    <property type="evidence" value="ECO:0007669"/>
    <property type="project" value="TreeGrafter"/>
</dbReference>
<dbReference type="Pfam" id="PF06974">
    <property type="entry name" value="WS_DGAT_C"/>
    <property type="match status" value="1"/>
</dbReference>
<gene>
    <name evidence="3" type="ORF">QSP1433_LOCUS6352</name>
</gene>
<keyword evidence="1" id="KW-0812">Transmembrane</keyword>
<dbReference type="PANTHER" id="PTHR31650:SF1">
    <property type="entry name" value="WAX ESTER SYNTHASE_DIACYLGLYCEROL ACYLTRANSFERASE 4-RELATED"/>
    <property type="match status" value="1"/>
</dbReference>
<evidence type="ECO:0000256" key="1">
    <source>
        <dbReference type="SAM" id="Phobius"/>
    </source>
</evidence>
<dbReference type="GO" id="GO:0005886">
    <property type="term" value="C:plasma membrane"/>
    <property type="evidence" value="ECO:0007669"/>
    <property type="project" value="TreeGrafter"/>
</dbReference>
<organism evidence="3">
    <name type="scientific">Mucochytrium quahogii</name>
    <dbReference type="NCBI Taxonomy" id="96639"/>
    <lineage>
        <taxon>Eukaryota</taxon>
        <taxon>Sar</taxon>
        <taxon>Stramenopiles</taxon>
        <taxon>Bigyra</taxon>
        <taxon>Labyrinthulomycetes</taxon>
        <taxon>Thraustochytrida</taxon>
        <taxon>Thraustochytriidae</taxon>
        <taxon>Mucochytrium</taxon>
    </lineage>
</organism>
<proteinExistence type="predicted"/>
<dbReference type="InterPro" id="IPR045034">
    <property type="entry name" value="O-acyltransferase_WSD1-like"/>
</dbReference>
<evidence type="ECO:0000259" key="2">
    <source>
        <dbReference type="Pfam" id="PF06974"/>
    </source>
</evidence>
<evidence type="ECO:0000313" key="3">
    <source>
        <dbReference type="EMBL" id="CAD9678890.1"/>
    </source>
</evidence>
<feature type="transmembrane region" description="Helical" evidence="1">
    <location>
        <begin position="474"/>
        <end position="496"/>
    </location>
</feature>
<sequence length="503" mass="56524">MPEAVLHTREGSSLKVQEADTFSHVFYCKVEEDRTDKKTPGAPMQLCSISYMKERISLEDLKNVVLERLVAKVFRYRAVPRISERGWTVFDEVNIKDLDLGYHFQEMKQEFNTDSEWSEKLNEFASTRFDKDKPYWKFIIVDKLPCGRPGLVFSTDHLVGDGASFVASTIQNLCEGGAGIKSSKKQRAKPAPFVFTDYVNMFWTGVLVPLLELALPRDTPNKLKAAEAPSEWEFACTKEPLDIQLFKDIKDRIPGATVNDAMLAATSLAIKSYYESINEPIMNSQEDLRATFVVHTRPPTANIASDKWFGNDFVVSSVRYPIHEDGPSSVVAFRNRTRILKASPDAAVRYFIRDRLLSLIPNDKVCDLAVEINCKYSITVSNVFISSEKMTLAGIEIDDIKFLVFTPMGAYFGLSTYAGKVHCNLVVGKSCEANPELVVAAFSKEAKKLHKDMMKLSEKEVKYMSRAITERESAHWLGVTVLVSAITGLAAAYLFAARFFATN</sequence>
<keyword evidence="1" id="KW-0472">Membrane</keyword>
<dbReference type="InterPro" id="IPR009721">
    <property type="entry name" value="O-acyltransferase_WSD1_C"/>
</dbReference>
<keyword evidence="1" id="KW-1133">Transmembrane helix</keyword>